<evidence type="ECO:0000259" key="12">
    <source>
        <dbReference type="PROSITE" id="PS50011"/>
    </source>
</evidence>
<evidence type="ECO:0000256" key="3">
    <source>
        <dbReference type="ARBA" id="ARBA00022679"/>
    </source>
</evidence>
<dbReference type="Proteomes" id="UP001152798">
    <property type="component" value="Chromosome 2"/>
</dbReference>
<evidence type="ECO:0000256" key="11">
    <source>
        <dbReference type="SAM" id="Coils"/>
    </source>
</evidence>
<feature type="domain" description="Protein kinase" evidence="12">
    <location>
        <begin position="112"/>
        <end position="481"/>
    </location>
</feature>
<evidence type="ECO:0000256" key="7">
    <source>
        <dbReference type="ARBA" id="ARBA00037982"/>
    </source>
</evidence>
<dbReference type="Gene3D" id="3.30.200.20">
    <property type="entry name" value="Phosphorylase Kinase, domain 1"/>
    <property type="match status" value="1"/>
</dbReference>
<gene>
    <name evidence="13" type="ORF">NEZAVI_LOCUS4739</name>
</gene>
<dbReference type="SUPFAM" id="SSF56112">
    <property type="entry name" value="Protein kinase-like (PK-like)"/>
    <property type="match status" value="1"/>
</dbReference>
<dbReference type="InterPro" id="IPR045864">
    <property type="entry name" value="aa-tRNA-synth_II/BPL/LPL"/>
</dbReference>
<dbReference type="Pfam" id="PF12745">
    <property type="entry name" value="HGTP_anticodon2"/>
    <property type="match status" value="1"/>
</dbReference>
<dbReference type="CDD" id="cd14046">
    <property type="entry name" value="STKc_EIF2AK4_GCN2_rpt2"/>
    <property type="match status" value="1"/>
</dbReference>
<feature type="coiled-coil region" evidence="11">
    <location>
        <begin position="2"/>
        <end position="65"/>
    </location>
</feature>
<dbReference type="Pfam" id="PF13393">
    <property type="entry name" value="tRNA-synt_His"/>
    <property type="match status" value="1"/>
</dbReference>
<keyword evidence="5" id="KW-0418">Kinase</keyword>
<dbReference type="Gene3D" id="3.40.50.800">
    <property type="entry name" value="Anticodon-binding domain"/>
    <property type="match status" value="1"/>
</dbReference>
<accession>A0A9P0EFU1</accession>
<dbReference type="InterPro" id="IPR041715">
    <property type="entry name" value="HisRS-like_core"/>
</dbReference>
<dbReference type="SMART" id="SM00220">
    <property type="entry name" value="S_TKc"/>
    <property type="match status" value="1"/>
</dbReference>
<dbReference type="GO" id="GO:0005634">
    <property type="term" value="C:nucleus"/>
    <property type="evidence" value="ECO:0007669"/>
    <property type="project" value="TreeGrafter"/>
</dbReference>
<keyword evidence="4 10" id="KW-0547">Nucleotide-binding</keyword>
<dbReference type="GO" id="GO:0005524">
    <property type="term" value="F:ATP binding"/>
    <property type="evidence" value="ECO:0007669"/>
    <property type="project" value="UniProtKB-UniRule"/>
</dbReference>
<evidence type="ECO:0000313" key="14">
    <source>
        <dbReference type="Proteomes" id="UP001152798"/>
    </source>
</evidence>
<evidence type="ECO:0000256" key="8">
    <source>
        <dbReference type="ARBA" id="ARBA00047899"/>
    </source>
</evidence>
<evidence type="ECO:0000256" key="4">
    <source>
        <dbReference type="ARBA" id="ARBA00022741"/>
    </source>
</evidence>
<keyword evidence="11" id="KW-0175">Coiled coil</keyword>
<dbReference type="GO" id="GO:0007165">
    <property type="term" value="P:signal transduction"/>
    <property type="evidence" value="ECO:0007669"/>
    <property type="project" value="UniProtKB-ARBA"/>
</dbReference>
<evidence type="ECO:0000256" key="5">
    <source>
        <dbReference type="ARBA" id="ARBA00022777"/>
    </source>
</evidence>
<dbReference type="InterPro" id="IPR024435">
    <property type="entry name" value="HisRS-related_dom"/>
</dbReference>
<dbReference type="EC" id="2.7.11.1" evidence="1"/>
<dbReference type="SUPFAM" id="SSF55681">
    <property type="entry name" value="Class II aaRS and biotin synthetases"/>
    <property type="match status" value="1"/>
</dbReference>
<sequence>MVKRQEHQREKELKELKIKKAEEDKKREEMRLEIQVKEQAVKKALRRRQNSVQSLEGEVESATIEERIETFYGRSDEKTISYDSGKIEGPVKEEYKPWKVSEKGQSRFENEFEHIKWLGKGAFGDVIKVRNKLDDGLYAIKRIELNPSEKQLNKKITREVKLLSRLNHENVVRYYNSWIESSDCNSSKEKTENSMIKAKNINNLALEMLPHHEPSFDWNVDESNSNSEESSDEDWVMFQSTSNENFKMDGNGDLIEQSIDTSGKTTLQYMYIQMELCDKSTLRIAIDDNLYSDSNRVWRLFREIVEGLCHIHLQGIIHRDLKPVNIFIGYDDHVKIGDFGLATTIVLQKQSVRETNNMADLNEKNELTTSSHQNDFSHTGQVGTTLYIAPELNSSMLKFSYNEKVDIFSLGIIFFEMCHAPITTTMERFQMLSELRKPSPVFPPDFPYDEKSPQQKLIRCMLQHDVDQRPTSQELLQCQYIPPPKLEEAEVKEMVRRTLMNPQSRDYKYLIASCFNQAVQTSLDATYNISSWRSASFTLALEVAANKLRNIFQNHGAASFLPPLLTPANHLMENAVCFMTRLGSIVHATHDLQSPFARYLAHNPNIVQLKRYAIDKVYRERPAGVHPKEIYECAFDIVTPTLEELLPEYELLSVIWAILTEFSSVLRRNCIINLNHSYLVSAMLKHCGLDESKHRNICASIFQKKTFYHTKSELECYLKSLGISERISSMLIQWMEIEGPLNKVSSVIYSLIKNDETRSVSHAGFKQLELILNFCDIIGITCPVLISLGHLKNAHYYSGLMVQVICSQKNRPKETERTILLSGGRYDNLLQLLKESLPRDDGKCNQYVIGFTMSVDKLIFCLEGEDKLSHIDAMVCVIGKITMSHDKLSLLRDLWKHGIKTSFVQSIQTLEEIQCHCRNAGIPVIILIKETEAGFARIRTLTKDRFYEKKVPISDVVEYIHKAKSQTLDNVGCVKTEVKSHSPTEGPLITFVTPEKLNQGAKRRYESQILNNLSAVFMKFSTKVKIEIFATPFDSELLKAVANIVDSKTKCEIDLSSLIKKYPRHKKCIHKLIDHVEDSRQSVHTWINIIYSLQDGIYKVLL</sequence>
<dbReference type="Gene3D" id="3.30.930.10">
    <property type="entry name" value="Bira Bifunctional Protein, Domain 2"/>
    <property type="match status" value="1"/>
</dbReference>
<keyword evidence="14" id="KW-1185">Reference proteome</keyword>
<protein>
    <recommendedName>
        <fullName evidence="1">non-specific serine/threonine protein kinase</fullName>
        <ecNumber evidence="1">2.7.11.1</ecNumber>
    </recommendedName>
</protein>
<dbReference type="GO" id="GO:1990625">
    <property type="term" value="P:negative regulation of cytoplasmic translational initiation in response to stress"/>
    <property type="evidence" value="ECO:0007669"/>
    <property type="project" value="TreeGrafter"/>
</dbReference>
<comment type="catalytic activity">
    <reaction evidence="9">
        <text>L-seryl-[protein] + ATP = O-phospho-L-seryl-[protein] + ADP + H(+)</text>
        <dbReference type="Rhea" id="RHEA:17989"/>
        <dbReference type="Rhea" id="RHEA-COMP:9863"/>
        <dbReference type="Rhea" id="RHEA-COMP:11604"/>
        <dbReference type="ChEBI" id="CHEBI:15378"/>
        <dbReference type="ChEBI" id="CHEBI:29999"/>
        <dbReference type="ChEBI" id="CHEBI:30616"/>
        <dbReference type="ChEBI" id="CHEBI:83421"/>
        <dbReference type="ChEBI" id="CHEBI:456216"/>
        <dbReference type="EC" id="2.7.11.1"/>
    </reaction>
</comment>
<dbReference type="InterPro" id="IPR011009">
    <property type="entry name" value="Kinase-like_dom_sf"/>
</dbReference>
<evidence type="ECO:0000313" key="13">
    <source>
        <dbReference type="EMBL" id="CAH1394204.1"/>
    </source>
</evidence>
<organism evidence="13 14">
    <name type="scientific">Nezara viridula</name>
    <name type="common">Southern green stink bug</name>
    <name type="synonym">Cimex viridulus</name>
    <dbReference type="NCBI Taxonomy" id="85310"/>
    <lineage>
        <taxon>Eukaryota</taxon>
        <taxon>Metazoa</taxon>
        <taxon>Ecdysozoa</taxon>
        <taxon>Arthropoda</taxon>
        <taxon>Hexapoda</taxon>
        <taxon>Insecta</taxon>
        <taxon>Pterygota</taxon>
        <taxon>Neoptera</taxon>
        <taxon>Paraneoptera</taxon>
        <taxon>Hemiptera</taxon>
        <taxon>Heteroptera</taxon>
        <taxon>Panheteroptera</taxon>
        <taxon>Pentatomomorpha</taxon>
        <taxon>Pentatomoidea</taxon>
        <taxon>Pentatomidae</taxon>
        <taxon>Pentatominae</taxon>
        <taxon>Nezara</taxon>
    </lineage>
</organism>
<dbReference type="AlphaFoldDB" id="A0A9P0EFU1"/>
<dbReference type="EMBL" id="OV725078">
    <property type="protein sequence ID" value="CAH1394204.1"/>
    <property type="molecule type" value="Genomic_DNA"/>
</dbReference>
<comment type="catalytic activity">
    <reaction evidence="8">
        <text>L-threonyl-[protein] + ATP = O-phospho-L-threonyl-[protein] + ADP + H(+)</text>
        <dbReference type="Rhea" id="RHEA:46608"/>
        <dbReference type="Rhea" id="RHEA-COMP:11060"/>
        <dbReference type="Rhea" id="RHEA-COMP:11605"/>
        <dbReference type="ChEBI" id="CHEBI:15378"/>
        <dbReference type="ChEBI" id="CHEBI:30013"/>
        <dbReference type="ChEBI" id="CHEBI:30616"/>
        <dbReference type="ChEBI" id="CHEBI:61977"/>
        <dbReference type="ChEBI" id="CHEBI:456216"/>
        <dbReference type="EC" id="2.7.11.1"/>
    </reaction>
</comment>
<evidence type="ECO:0000256" key="1">
    <source>
        <dbReference type="ARBA" id="ARBA00012513"/>
    </source>
</evidence>
<dbReference type="PANTHER" id="PTHR11042:SF136">
    <property type="entry name" value="EIF-2-ALPHA KINASE GCN2"/>
    <property type="match status" value="1"/>
</dbReference>
<evidence type="ECO:0000256" key="10">
    <source>
        <dbReference type="PROSITE-ProRule" id="PRU10141"/>
    </source>
</evidence>
<dbReference type="InterPro" id="IPR000719">
    <property type="entry name" value="Prot_kinase_dom"/>
</dbReference>
<dbReference type="PROSITE" id="PS00108">
    <property type="entry name" value="PROTEIN_KINASE_ST"/>
    <property type="match status" value="1"/>
</dbReference>
<dbReference type="Pfam" id="PF00069">
    <property type="entry name" value="Pkinase"/>
    <property type="match status" value="2"/>
</dbReference>
<dbReference type="InterPro" id="IPR008271">
    <property type="entry name" value="Ser/Thr_kinase_AS"/>
</dbReference>
<feature type="binding site" evidence="10">
    <location>
        <position position="141"/>
    </location>
    <ligand>
        <name>ATP</name>
        <dbReference type="ChEBI" id="CHEBI:30616"/>
    </ligand>
</feature>
<dbReference type="PROSITE" id="PS50011">
    <property type="entry name" value="PROTEIN_KINASE_DOM"/>
    <property type="match status" value="1"/>
</dbReference>
<keyword evidence="3" id="KW-0808">Transferase</keyword>
<evidence type="ECO:0000256" key="6">
    <source>
        <dbReference type="ARBA" id="ARBA00022840"/>
    </source>
</evidence>
<comment type="similarity">
    <text evidence="7">Belongs to the protein kinase superfamily. Ser/Thr protein kinase family. GCN2 subfamily.</text>
</comment>
<dbReference type="InterPro" id="IPR050339">
    <property type="entry name" value="CC_SR_Kinase"/>
</dbReference>
<dbReference type="Gene3D" id="1.10.510.10">
    <property type="entry name" value="Transferase(Phosphotransferase) domain 1"/>
    <property type="match status" value="1"/>
</dbReference>
<dbReference type="PANTHER" id="PTHR11042">
    <property type="entry name" value="EUKARYOTIC TRANSLATION INITIATION FACTOR 2-ALPHA KINASE EIF2-ALPHA KINASE -RELATED"/>
    <property type="match status" value="1"/>
</dbReference>
<name>A0A9P0EFU1_NEZVI</name>
<dbReference type="InterPro" id="IPR036621">
    <property type="entry name" value="Anticodon-bd_dom_sf"/>
</dbReference>
<evidence type="ECO:0000256" key="9">
    <source>
        <dbReference type="ARBA" id="ARBA00048679"/>
    </source>
</evidence>
<keyword evidence="6 10" id="KW-0067">ATP-binding</keyword>
<keyword evidence="2" id="KW-0723">Serine/threonine-protein kinase</keyword>
<proteinExistence type="inferred from homology"/>
<dbReference type="GO" id="GO:0005829">
    <property type="term" value="C:cytosol"/>
    <property type="evidence" value="ECO:0007669"/>
    <property type="project" value="TreeGrafter"/>
</dbReference>
<dbReference type="InterPro" id="IPR017441">
    <property type="entry name" value="Protein_kinase_ATP_BS"/>
</dbReference>
<reference evidence="13" key="1">
    <citation type="submission" date="2022-01" db="EMBL/GenBank/DDBJ databases">
        <authorList>
            <person name="King R."/>
        </authorList>
    </citation>
    <scope>NUCLEOTIDE SEQUENCE</scope>
</reference>
<dbReference type="GO" id="GO:0004694">
    <property type="term" value="F:eukaryotic translation initiation factor 2alpha kinase activity"/>
    <property type="evidence" value="ECO:0007669"/>
    <property type="project" value="UniProtKB-ARBA"/>
</dbReference>
<evidence type="ECO:0000256" key="2">
    <source>
        <dbReference type="ARBA" id="ARBA00022527"/>
    </source>
</evidence>
<dbReference type="PROSITE" id="PS00107">
    <property type="entry name" value="PROTEIN_KINASE_ATP"/>
    <property type="match status" value="1"/>
</dbReference>